<keyword evidence="3" id="KW-1185">Reference proteome</keyword>
<reference evidence="2 3" key="1">
    <citation type="submission" date="2018-03" db="EMBL/GenBank/DDBJ databases">
        <title>Comparative analysis of microorganisms from saline springs in Andes Mountain Range, Colombia.</title>
        <authorList>
            <person name="Rubin E."/>
        </authorList>
    </citation>
    <scope>NUCLEOTIDE SEQUENCE [LARGE SCALE GENOMIC DNA]</scope>
    <source>
        <strain evidence="2 3">CG 23</strain>
    </source>
</reference>
<dbReference type="Pfam" id="PF10011">
    <property type="entry name" value="DUF2254"/>
    <property type="match status" value="1"/>
</dbReference>
<evidence type="ECO:0000256" key="1">
    <source>
        <dbReference type="SAM" id="Phobius"/>
    </source>
</evidence>
<keyword evidence="1" id="KW-1133">Transmembrane helix</keyword>
<feature type="transmembrane region" description="Helical" evidence="1">
    <location>
        <begin position="119"/>
        <end position="137"/>
    </location>
</feature>
<protein>
    <submittedName>
        <fullName evidence="2">Membrane protein</fullName>
    </submittedName>
</protein>
<comment type="caution">
    <text evidence="2">The sequence shown here is derived from an EMBL/GenBank/DDBJ whole genome shotgun (WGS) entry which is preliminary data.</text>
</comment>
<keyword evidence="1" id="KW-0472">Membrane</keyword>
<dbReference type="InterPro" id="IPR018723">
    <property type="entry name" value="DUF2254_membrane"/>
</dbReference>
<proteinExistence type="predicted"/>
<gene>
    <name evidence="2" type="ORF">BCL65_11514</name>
</gene>
<evidence type="ECO:0000313" key="3">
    <source>
        <dbReference type="Proteomes" id="UP000239895"/>
    </source>
</evidence>
<name>A0ABX5E9F4_9MICO</name>
<sequence>MLVVAAGLAWSTITLDQVTDPEDLPVVGPFLYAGSTEGAREILGTIAASMITVAGVVFSITIVTLQLASAQFGPRVLSTFMRDRGQQATLGTFVSAFLYSLLILRVLRSDDSSVPHLSVTVAVMIAVAGLLVLIYFVHHVAMVIQAPNLVAAIADELRRATDSLFPDPEPIEGVQRAPTQRVLPADFEERARRVESGQVGYVQTVDLQRLLRICREHDLVIRLDTRPGRFVGRRSTVAVASPDARVVDGVAAEIAAALLVGARRSHQQDVEFPIQQLTEVAIRALSPSINDPFTASTCVEQAGAALCELATRRMPSPHLVDESGALRIVVRDPVTWDKLVGEAFDQVRQCAGSHVPVLIHLLESLARVASCVERVERLQPLEREARLVLEAAEENVPAAADRQSVRRRYDAFHAVAERQRGGGKVG</sequence>
<keyword evidence="1" id="KW-0812">Transmembrane</keyword>
<evidence type="ECO:0000313" key="2">
    <source>
        <dbReference type="EMBL" id="PRZ03147.1"/>
    </source>
</evidence>
<feature type="transmembrane region" description="Helical" evidence="1">
    <location>
        <begin position="45"/>
        <end position="68"/>
    </location>
</feature>
<accession>A0ABX5E9F4</accession>
<organism evidence="2 3">
    <name type="scientific">Isoptericola halotolerans</name>
    <dbReference type="NCBI Taxonomy" id="300560"/>
    <lineage>
        <taxon>Bacteria</taxon>
        <taxon>Bacillati</taxon>
        <taxon>Actinomycetota</taxon>
        <taxon>Actinomycetes</taxon>
        <taxon>Micrococcales</taxon>
        <taxon>Promicromonosporaceae</taxon>
        <taxon>Isoptericola</taxon>
    </lineage>
</organism>
<feature type="transmembrane region" description="Helical" evidence="1">
    <location>
        <begin position="88"/>
        <end position="107"/>
    </location>
</feature>
<dbReference type="EMBL" id="PVTX01000015">
    <property type="protein sequence ID" value="PRZ03147.1"/>
    <property type="molecule type" value="Genomic_DNA"/>
</dbReference>
<dbReference type="Proteomes" id="UP000239895">
    <property type="component" value="Unassembled WGS sequence"/>
</dbReference>